<dbReference type="InterPro" id="IPR000792">
    <property type="entry name" value="Tscrpt_reg_LuxR_C"/>
</dbReference>
<keyword evidence="1" id="KW-0805">Transcription regulation</keyword>
<dbReference type="PROSITE" id="PS50043">
    <property type="entry name" value="HTH_LUXR_2"/>
    <property type="match status" value="1"/>
</dbReference>
<evidence type="ECO:0000313" key="6">
    <source>
        <dbReference type="Proteomes" id="UP001652432"/>
    </source>
</evidence>
<comment type="caution">
    <text evidence="5">The sequence shown here is derived from an EMBL/GenBank/DDBJ whole genome shotgun (WGS) entry which is preliminary data.</text>
</comment>
<keyword evidence="2" id="KW-0238">DNA-binding</keyword>
<name>A0ABT2T625_9FIRM</name>
<accession>A0ABT2T625</accession>
<sequence>MKNPENSDFLVLNRMIYRIYTTEDEKTMRIDLLEQMKMLVDFDAADFYLAGEGKEVLEDPALYNCEGTASEFVDMAPFKKLMEGGKSLVIRETDLVAEEKRQESLYYKKVYRPGNWNYSLLMVLASEKQFLGIMTLYRSIGKDNFDYDDIFLLDMLKDHLSYRLYRDRQLRLYEPHKYTIVEATREFGLTGREEMVLQCIMEGKDKEEICEELSISINTFKKHSLNIYRKLQVNNRVQLFKKVLERE</sequence>
<evidence type="ECO:0000259" key="4">
    <source>
        <dbReference type="PROSITE" id="PS50043"/>
    </source>
</evidence>
<dbReference type="PANTHER" id="PTHR44688:SF16">
    <property type="entry name" value="DNA-BINDING TRANSCRIPTIONAL ACTIVATOR DEVR_DOSR"/>
    <property type="match status" value="1"/>
</dbReference>
<keyword evidence="3" id="KW-0804">Transcription</keyword>
<evidence type="ECO:0000256" key="3">
    <source>
        <dbReference type="ARBA" id="ARBA00023163"/>
    </source>
</evidence>
<organism evidence="5 6">
    <name type="scientific">Suilimivivens aceti</name>
    <dbReference type="NCBI Taxonomy" id="2981774"/>
    <lineage>
        <taxon>Bacteria</taxon>
        <taxon>Bacillati</taxon>
        <taxon>Bacillota</taxon>
        <taxon>Clostridia</taxon>
        <taxon>Lachnospirales</taxon>
        <taxon>Lachnospiraceae</taxon>
        <taxon>Suilimivivens</taxon>
    </lineage>
</organism>
<keyword evidence="6" id="KW-1185">Reference proteome</keyword>
<dbReference type="RefSeq" id="WP_262575750.1">
    <property type="nucleotide sequence ID" value="NZ_JAOQKJ010000016.1"/>
</dbReference>
<evidence type="ECO:0000256" key="1">
    <source>
        <dbReference type="ARBA" id="ARBA00023015"/>
    </source>
</evidence>
<dbReference type="SUPFAM" id="SSF46894">
    <property type="entry name" value="C-terminal effector domain of the bipartite response regulators"/>
    <property type="match status" value="1"/>
</dbReference>
<dbReference type="PRINTS" id="PR00038">
    <property type="entry name" value="HTHLUXR"/>
</dbReference>
<proteinExistence type="predicted"/>
<protein>
    <submittedName>
        <fullName evidence="5">LuxR C-terminal-related transcriptional regulator</fullName>
    </submittedName>
</protein>
<dbReference type="SMART" id="SM00421">
    <property type="entry name" value="HTH_LUXR"/>
    <property type="match status" value="1"/>
</dbReference>
<dbReference type="InterPro" id="IPR036388">
    <property type="entry name" value="WH-like_DNA-bd_sf"/>
</dbReference>
<evidence type="ECO:0000256" key="2">
    <source>
        <dbReference type="ARBA" id="ARBA00023125"/>
    </source>
</evidence>
<evidence type="ECO:0000313" key="5">
    <source>
        <dbReference type="EMBL" id="MCU6745712.1"/>
    </source>
</evidence>
<feature type="domain" description="HTH luxR-type" evidence="4">
    <location>
        <begin position="182"/>
        <end position="247"/>
    </location>
</feature>
<gene>
    <name evidence="5" type="ORF">OCV77_14650</name>
</gene>
<dbReference type="InterPro" id="IPR016032">
    <property type="entry name" value="Sig_transdc_resp-reg_C-effctor"/>
</dbReference>
<dbReference type="Proteomes" id="UP001652432">
    <property type="component" value="Unassembled WGS sequence"/>
</dbReference>
<dbReference type="Gene3D" id="1.10.10.10">
    <property type="entry name" value="Winged helix-like DNA-binding domain superfamily/Winged helix DNA-binding domain"/>
    <property type="match status" value="1"/>
</dbReference>
<dbReference type="EMBL" id="JAOQKJ010000016">
    <property type="protein sequence ID" value="MCU6745712.1"/>
    <property type="molecule type" value="Genomic_DNA"/>
</dbReference>
<dbReference type="PANTHER" id="PTHR44688">
    <property type="entry name" value="DNA-BINDING TRANSCRIPTIONAL ACTIVATOR DEVR_DOSR"/>
    <property type="match status" value="1"/>
</dbReference>
<dbReference type="Pfam" id="PF00196">
    <property type="entry name" value="GerE"/>
    <property type="match status" value="1"/>
</dbReference>
<reference evidence="5 6" key="1">
    <citation type="journal article" date="2021" name="ISME Commun">
        <title>Automated analysis of genomic sequences facilitates high-throughput and comprehensive description of bacteria.</title>
        <authorList>
            <person name="Hitch T.C.A."/>
        </authorList>
    </citation>
    <scope>NUCLEOTIDE SEQUENCE [LARGE SCALE GENOMIC DNA]</scope>
    <source>
        <strain evidence="5 6">Sanger_18</strain>
    </source>
</reference>
<dbReference type="CDD" id="cd06170">
    <property type="entry name" value="LuxR_C_like"/>
    <property type="match status" value="1"/>
</dbReference>